<evidence type="ECO:0000313" key="2">
    <source>
        <dbReference type="Proteomes" id="UP000654304"/>
    </source>
</evidence>
<protein>
    <submittedName>
        <fullName evidence="1">Uncharacterized protein</fullName>
    </submittedName>
</protein>
<organism evidence="1 2">
    <name type="scientific">Undibacterium curvum</name>
    <dbReference type="NCBI Taxonomy" id="2762294"/>
    <lineage>
        <taxon>Bacteria</taxon>
        <taxon>Pseudomonadati</taxon>
        <taxon>Pseudomonadota</taxon>
        <taxon>Betaproteobacteria</taxon>
        <taxon>Burkholderiales</taxon>
        <taxon>Oxalobacteraceae</taxon>
        <taxon>Undibacterium</taxon>
    </lineage>
</organism>
<gene>
    <name evidence="1" type="ORF">H8K43_18605</name>
</gene>
<dbReference type="RefSeq" id="WP_186905249.1">
    <property type="nucleotide sequence ID" value="NZ_JACOGD010000016.1"/>
</dbReference>
<comment type="caution">
    <text evidence="1">The sequence shown here is derived from an EMBL/GenBank/DDBJ whole genome shotgun (WGS) entry which is preliminary data.</text>
</comment>
<dbReference type="EMBL" id="JACOGD010000016">
    <property type="protein sequence ID" value="MBC3933692.1"/>
    <property type="molecule type" value="Genomic_DNA"/>
</dbReference>
<reference evidence="1 2" key="1">
    <citation type="submission" date="2020-08" db="EMBL/GenBank/DDBJ databases">
        <title>Novel species isolated from subtropical streams in China.</title>
        <authorList>
            <person name="Lu H."/>
        </authorList>
    </citation>
    <scope>NUCLEOTIDE SEQUENCE [LARGE SCALE GENOMIC DNA]</scope>
    <source>
        <strain evidence="1 2">CY22W</strain>
    </source>
</reference>
<sequence>MTAKVCKGITNTNADSSVRIDCDCQHIWSLAQQFAFKRLSTATPIFGKPNQLLFQYNVRARRISATYARFYLETEEHGDLNKKGRYYWMAIAAFASKTVACSLEDSRVVLIDRIHKGLAKGNMWLFYDIAPWHWAYSLDADSFRLCIKARSADSMAEPIRDSIHAMSWSPEALPKIGNLKCSDSIVEGFEKVREIEKMSPANEKRSRKQLEHLMAIAKHEQLNILQPLIYDDPDFAWWVKTQRSAWVNWASPQLKLVFAAACDTDDPELESVALDDTKLEIYDSRIKWIGEAAKLFHKLMQKQTPYMENQLQIMASWVNQQDRLPAPRYGPY</sequence>
<dbReference type="Pfam" id="PF10720">
    <property type="entry name" value="DUF2515"/>
    <property type="match status" value="2"/>
</dbReference>
<dbReference type="Proteomes" id="UP000654304">
    <property type="component" value="Unassembled WGS sequence"/>
</dbReference>
<keyword evidence="2" id="KW-1185">Reference proteome</keyword>
<accession>A0ABR7A9Y2</accession>
<evidence type="ECO:0000313" key="1">
    <source>
        <dbReference type="EMBL" id="MBC3933692.1"/>
    </source>
</evidence>
<dbReference type="InterPro" id="IPR019658">
    <property type="entry name" value="DUF2515"/>
</dbReference>
<proteinExistence type="predicted"/>
<name>A0ABR7A9Y2_9BURK</name>